<organism evidence="2 3">
    <name type="scientific">Carnobacterium maltaromaticum</name>
    <name type="common">Carnobacterium piscicola</name>
    <dbReference type="NCBI Taxonomy" id="2751"/>
    <lineage>
        <taxon>Bacteria</taxon>
        <taxon>Bacillati</taxon>
        <taxon>Bacillota</taxon>
        <taxon>Bacilli</taxon>
        <taxon>Lactobacillales</taxon>
        <taxon>Carnobacteriaceae</taxon>
        <taxon>Carnobacterium</taxon>
    </lineage>
</organism>
<dbReference type="RefSeq" id="WP_057001104.1">
    <property type="nucleotide sequence ID" value="NZ_CBCPIB010000003.1"/>
</dbReference>
<reference evidence="2" key="1">
    <citation type="submission" date="2023-08" db="EMBL/GenBank/DDBJ databases">
        <title>Genomic characterization of piscicolin 126 produced by Carnobacterium maltaromaticum CM22 strain isolated from salmon (Salmo salar).</title>
        <authorList>
            <person name="Gonzalez-Gragera E."/>
            <person name="Garcia-Lopez J.D."/>
            <person name="Teso-Perez C."/>
            <person name="Gimenez-Hernandez I."/>
            <person name="Peralta-Sanchez J.M."/>
            <person name="Valdivia E."/>
            <person name="Montalban-Lopez M."/>
            <person name="Martin-Platero A.M."/>
            <person name="Banos A."/>
            <person name="Martinez-Bueno M."/>
        </authorList>
    </citation>
    <scope>NUCLEOTIDE SEQUENCE</scope>
    <source>
        <strain evidence="2">CM22</strain>
    </source>
</reference>
<feature type="domain" description="DUF1722" evidence="1">
    <location>
        <begin position="19"/>
        <end position="131"/>
    </location>
</feature>
<evidence type="ECO:0000313" key="3">
    <source>
        <dbReference type="Proteomes" id="UP001290462"/>
    </source>
</evidence>
<dbReference type="InterPro" id="IPR013560">
    <property type="entry name" value="DUF1722"/>
</dbReference>
<dbReference type="EMBL" id="JAVBVO010000003">
    <property type="protein sequence ID" value="MDZ5758119.1"/>
    <property type="molecule type" value="Genomic_DNA"/>
</dbReference>
<dbReference type="Pfam" id="PF08349">
    <property type="entry name" value="DUF1722"/>
    <property type="match status" value="1"/>
</dbReference>
<comment type="caution">
    <text evidence="2">The sequence shown here is derived from an EMBL/GenBank/DDBJ whole genome shotgun (WGS) entry which is preliminary data.</text>
</comment>
<dbReference type="Proteomes" id="UP001290462">
    <property type="component" value="Unassembled WGS sequence"/>
</dbReference>
<dbReference type="GeneID" id="83605836"/>
<name>A0AAW9JU20_CARML</name>
<gene>
    <name evidence="2" type="ORF">RAK27_05550</name>
</gene>
<accession>A0AAW9JU20</accession>
<sequence length="134" mass="15853">MTESKRTIHEIQKEWGQFKYLVMAHSQQHYNQIRLLFKESCNLVESYVDFKRLVGEALAVEQTIGSFSNAVQHVWGYFKKIATNEEKLIFQRKLFDYQAGMASSEILVTYLRKLTIHYEIPYLLSSFFLFPQDS</sequence>
<proteinExistence type="predicted"/>
<evidence type="ECO:0000259" key="1">
    <source>
        <dbReference type="Pfam" id="PF08349"/>
    </source>
</evidence>
<evidence type="ECO:0000313" key="2">
    <source>
        <dbReference type="EMBL" id="MDZ5758119.1"/>
    </source>
</evidence>
<dbReference type="AlphaFoldDB" id="A0AAW9JU20"/>
<protein>
    <submittedName>
        <fullName evidence="2">YbgA family protein</fullName>
    </submittedName>
</protein>